<comment type="caution">
    <text evidence="1">The sequence shown here is derived from an EMBL/GenBank/DDBJ whole genome shotgun (WGS) entry which is preliminary data.</text>
</comment>
<proteinExistence type="predicted"/>
<organism evidence="1 2">
    <name type="scientific">Nematocida displodere</name>
    <dbReference type="NCBI Taxonomy" id="1805483"/>
    <lineage>
        <taxon>Eukaryota</taxon>
        <taxon>Fungi</taxon>
        <taxon>Fungi incertae sedis</taxon>
        <taxon>Microsporidia</taxon>
        <taxon>Nematocida</taxon>
    </lineage>
</organism>
<dbReference type="EMBL" id="LTDL01000021">
    <property type="protein sequence ID" value="OAG31239.1"/>
    <property type="molecule type" value="Genomic_DNA"/>
</dbReference>
<name>A0A177EJS7_9MICR</name>
<reference evidence="1 2" key="1">
    <citation type="submission" date="2016-02" db="EMBL/GenBank/DDBJ databases">
        <title>Discovery of a natural microsporidian pathogen with a broad tissue tropism in Caenorhabditis elegans.</title>
        <authorList>
            <person name="Luallen R.J."/>
            <person name="Reinke A.W."/>
            <person name="Tong L."/>
            <person name="Botts M.R."/>
            <person name="Felix M.-A."/>
            <person name="Troemel E.R."/>
        </authorList>
    </citation>
    <scope>NUCLEOTIDE SEQUENCE [LARGE SCALE GENOMIC DNA]</scope>
    <source>
        <strain evidence="1 2">JUm2807</strain>
    </source>
</reference>
<keyword evidence="2" id="KW-1185">Reference proteome</keyword>
<dbReference type="GeneID" id="93648002"/>
<protein>
    <submittedName>
        <fullName evidence="1">Uncharacterized protein</fullName>
    </submittedName>
</protein>
<sequence>MAPSYNKELYKEHVELMEALEIFVPDTLEITYKKYIHEEMEKMPYVDNSVLKMYTLVFFLKYIKKIEGSVKFKDVYAKLELQKKLISRAMGNIDVDFNNGHTNPTLTEDWSSLYSIALGVGAGIKRQASEETPPFDHALLEDS</sequence>
<gene>
    <name evidence="1" type="ORF">NEDG_01652</name>
</gene>
<dbReference type="VEuPathDB" id="MicrosporidiaDB:NEDG_01652"/>
<dbReference type="RefSeq" id="XP_067544960.1">
    <property type="nucleotide sequence ID" value="XM_067689070.1"/>
</dbReference>
<dbReference type="OrthoDB" id="2192603at2759"/>
<accession>A0A177EJS7</accession>
<evidence type="ECO:0000313" key="2">
    <source>
        <dbReference type="Proteomes" id="UP000185944"/>
    </source>
</evidence>
<dbReference type="AlphaFoldDB" id="A0A177EJS7"/>
<dbReference type="Proteomes" id="UP000185944">
    <property type="component" value="Unassembled WGS sequence"/>
</dbReference>
<evidence type="ECO:0000313" key="1">
    <source>
        <dbReference type="EMBL" id="OAG31239.1"/>
    </source>
</evidence>